<organism evidence="1 2">
    <name type="scientific">Acetobacter tropicalis</name>
    <dbReference type="NCBI Taxonomy" id="104102"/>
    <lineage>
        <taxon>Bacteria</taxon>
        <taxon>Pseudomonadati</taxon>
        <taxon>Pseudomonadota</taxon>
        <taxon>Alphaproteobacteria</taxon>
        <taxon>Acetobacterales</taxon>
        <taxon>Acetobacteraceae</taxon>
        <taxon>Acetobacter</taxon>
    </lineage>
</organism>
<proteinExistence type="predicted"/>
<evidence type="ECO:0000313" key="1">
    <source>
        <dbReference type="EMBL" id="ATJ90438.1"/>
    </source>
</evidence>
<sequence>MQESASEYAWFDDGHGRKTYRRVPCPNLNRSDLPCPMLIADTIDPMQSQADGKFYTSKQALRRTYRADGNPQGVEYVEVGNEQKPHIQKNGGVVRDRAAARDAVDKALAAVERGEGIQA</sequence>
<gene>
    <name evidence="1" type="ORF">CIW82_06790</name>
</gene>
<dbReference type="EMBL" id="CP022699">
    <property type="protein sequence ID" value="ATJ90438.1"/>
    <property type="molecule type" value="Genomic_DNA"/>
</dbReference>
<evidence type="ECO:0000313" key="2">
    <source>
        <dbReference type="Proteomes" id="UP000220394"/>
    </source>
</evidence>
<dbReference type="KEGG" id="ato:CIW82_06790"/>
<dbReference type="AlphaFoldDB" id="A0A291PGC0"/>
<name>A0A291PGC0_9PROT</name>
<dbReference type="Proteomes" id="UP000220394">
    <property type="component" value="Chromosome"/>
</dbReference>
<reference evidence="1 2" key="1">
    <citation type="submission" date="2017-08" db="EMBL/GenBank/DDBJ databases">
        <title>Complete Genome Sequence of Acetobacter tropicalis Oregon-R-modENCODE STRAIN BDGP1, an acetic acid bacterium isolated from Drosophila melanogaster gut.</title>
        <authorList>
            <person name="Wan K.H."/>
            <person name="Yu C."/>
            <person name="Park S."/>
            <person name="Hammonds A.S."/>
            <person name="Booth B.W."/>
            <person name="Celniker S.E."/>
        </authorList>
    </citation>
    <scope>NUCLEOTIDE SEQUENCE [LARGE SCALE GENOMIC DNA]</scope>
    <source>
        <strain evidence="1 2">BDGP1</strain>
    </source>
</reference>
<protein>
    <submittedName>
        <fullName evidence="1">Uncharacterized protein</fullName>
    </submittedName>
</protein>
<accession>A0A291PGC0</accession>